<dbReference type="Gene3D" id="4.10.640.10">
    <property type="entry name" value="Ribosomal protein S18"/>
    <property type="match status" value="1"/>
</dbReference>
<dbReference type="InterPro" id="IPR036870">
    <property type="entry name" value="Ribosomal_bS18_sf"/>
</dbReference>
<comment type="subunit">
    <text evidence="4">Part of the 30S ribosomal subunit. Forms a tight heterodimer with protein bS6.</text>
</comment>
<protein>
    <recommendedName>
        <fullName evidence="4">Small ribosomal subunit protein bS18</fullName>
    </recommendedName>
</protein>
<reference evidence="7" key="1">
    <citation type="submission" date="2019-07" db="EMBL/GenBank/DDBJ databases">
        <title>Complete genome sequences of three Mycoplasma sp. 1220 strains.</title>
        <authorList>
            <person name="Grozner D."/>
            <person name="Forro B."/>
            <person name="Kovacs A.B."/>
            <person name="Marton S."/>
            <person name="Banyai K."/>
            <person name="Kreizinger Z."/>
            <person name="Sulyok K.M."/>
            <person name="Gyuranecz M."/>
        </authorList>
    </citation>
    <scope>NUCLEOTIDE SEQUENCE [LARGE SCALE GENOMIC DNA]</scope>
    <source>
        <strain evidence="7">MYCAV93</strain>
    </source>
</reference>
<accession>A0A5B8JBA3</accession>
<keyword evidence="2 4" id="KW-0689">Ribosomal protein</keyword>
<dbReference type="Proteomes" id="UP000317512">
    <property type="component" value="Chromosome"/>
</dbReference>
<dbReference type="OrthoDB" id="9812008at2"/>
<evidence type="ECO:0000256" key="2">
    <source>
        <dbReference type="ARBA" id="ARBA00022980"/>
    </source>
</evidence>
<keyword evidence="4" id="KW-0694">RNA-binding</keyword>
<dbReference type="HAMAP" id="MF_00270">
    <property type="entry name" value="Ribosomal_bS18"/>
    <property type="match status" value="1"/>
</dbReference>
<evidence type="ECO:0000313" key="7">
    <source>
        <dbReference type="Proteomes" id="UP000317512"/>
    </source>
</evidence>
<comment type="similarity">
    <text evidence="1 4 5">Belongs to the bacterial ribosomal protein bS18 family.</text>
</comment>
<dbReference type="SUPFAM" id="SSF46911">
    <property type="entry name" value="Ribosomal protein S18"/>
    <property type="match status" value="1"/>
</dbReference>
<dbReference type="PRINTS" id="PR00974">
    <property type="entry name" value="RIBOSOMALS18"/>
</dbReference>
<dbReference type="Pfam" id="PF01084">
    <property type="entry name" value="Ribosomal_S18"/>
    <property type="match status" value="1"/>
</dbReference>
<gene>
    <name evidence="4 6" type="primary">rpsR</name>
    <name evidence="6" type="ORF">FOY43_01740</name>
</gene>
<dbReference type="NCBIfam" id="TIGR00165">
    <property type="entry name" value="S18"/>
    <property type="match status" value="1"/>
</dbReference>
<evidence type="ECO:0000256" key="1">
    <source>
        <dbReference type="ARBA" id="ARBA00005589"/>
    </source>
</evidence>
<evidence type="ECO:0000256" key="4">
    <source>
        <dbReference type="HAMAP-Rule" id="MF_00270"/>
    </source>
</evidence>
<dbReference type="PANTHER" id="PTHR13479">
    <property type="entry name" value="30S RIBOSOMAL PROTEIN S18"/>
    <property type="match status" value="1"/>
</dbReference>
<dbReference type="AlphaFoldDB" id="A0A5B8JBA3"/>
<dbReference type="PANTHER" id="PTHR13479:SF40">
    <property type="entry name" value="SMALL RIBOSOMAL SUBUNIT PROTEIN BS18M"/>
    <property type="match status" value="1"/>
</dbReference>
<evidence type="ECO:0000256" key="3">
    <source>
        <dbReference type="ARBA" id="ARBA00023274"/>
    </source>
</evidence>
<evidence type="ECO:0000313" key="6">
    <source>
        <dbReference type="EMBL" id="QDY88382.1"/>
    </source>
</evidence>
<evidence type="ECO:0000256" key="5">
    <source>
        <dbReference type="RuleBase" id="RU003910"/>
    </source>
</evidence>
<sequence length="85" mass="9840">MNFKKNKKGFSSRRKVCEFCEQNMNYVDYKNLELLKKYISGTGQIKSSSMSGTCAKHQRSVSNAIKRARFVALLPYTIVRVRVQK</sequence>
<dbReference type="GO" id="GO:0006412">
    <property type="term" value="P:translation"/>
    <property type="evidence" value="ECO:0007669"/>
    <property type="project" value="UniProtKB-UniRule"/>
</dbReference>
<organism evidence="6 7">
    <name type="scientific">Mycoplasma anserisalpingitidis</name>
    <dbReference type="NCBI Taxonomy" id="519450"/>
    <lineage>
        <taxon>Bacteria</taxon>
        <taxon>Bacillati</taxon>
        <taxon>Mycoplasmatota</taxon>
        <taxon>Mollicutes</taxon>
        <taxon>Mycoplasmataceae</taxon>
        <taxon>Mycoplasma</taxon>
    </lineage>
</organism>
<keyword evidence="3 4" id="KW-0687">Ribonucleoprotein</keyword>
<comment type="function">
    <text evidence="4">Binds as a heterodimer with protein bS6 to the central domain of the 16S rRNA, where it helps stabilize the platform of the 30S subunit.</text>
</comment>
<proteinExistence type="inferred from homology"/>
<keyword evidence="4" id="KW-0699">rRNA-binding</keyword>
<dbReference type="RefSeq" id="WP_146308848.1">
    <property type="nucleotide sequence ID" value="NZ_CP041663.1"/>
</dbReference>
<dbReference type="GO" id="GO:0070181">
    <property type="term" value="F:small ribosomal subunit rRNA binding"/>
    <property type="evidence" value="ECO:0007669"/>
    <property type="project" value="TreeGrafter"/>
</dbReference>
<dbReference type="GO" id="GO:0022627">
    <property type="term" value="C:cytosolic small ribosomal subunit"/>
    <property type="evidence" value="ECO:0007669"/>
    <property type="project" value="TreeGrafter"/>
</dbReference>
<name>A0A5B8JBA3_9MOLU</name>
<dbReference type="GO" id="GO:0003735">
    <property type="term" value="F:structural constituent of ribosome"/>
    <property type="evidence" value="ECO:0007669"/>
    <property type="project" value="InterPro"/>
</dbReference>
<dbReference type="EMBL" id="CP041663">
    <property type="protein sequence ID" value="QDY88382.1"/>
    <property type="molecule type" value="Genomic_DNA"/>
</dbReference>
<dbReference type="InterPro" id="IPR001648">
    <property type="entry name" value="Ribosomal_bS18"/>
</dbReference>